<evidence type="ECO:0000256" key="1">
    <source>
        <dbReference type="SAM" id="MobiDB-lite"/>
    </source>
</evidence>
<evidence type="ECO:0000313" key="3">
    <source>
        <dbReference type="Proteomes" id="UP000297643"/>
    </source>
</evidence>
<gene>
    <name evidence="2" type="ORF">E3O32_04970</name>
</gene>
<dbReference type="Pfam" id="PF14022">
    <property type="entry name" value="DUF4238"/>
    <property type="match status" value="1"/>
</dbReference>
<keyword evidence="3" id="KW-1185">Reference proteome</keyword>
<comment type="caution">
    <text evidence="2">The sequence shown here is derived from an EMBL/GenBank/DDBJ whole genome shotgun (WGS) entry which is preliminary data.</text>
</comment>
<protein>
    <submittedName>
        <fullName evidence="2">DUF4238 domain-containing protein</fullName>
    </submittedName>
</protein>
<accession>A0A4R8WBL3</accession>
<dbReference type="InterPro" id="IPR025332">
    <property type="entry name" value="DUF4238"/>
</dbReference>
<dbReference type="Proteomes" id="UP000297643">
    <property type="component" value="Unassembled WGS sequence"/>
</dbReference>
<dbReference type="EMBL" id="SOFM01000010">
    <property type="protein sequence ID" value="TFC06429.1"/>
    <property type="molecule type" value="Genomic_DNA"/>
</dbReference>
<reference evidence="2 3" key="1">
    <citation type="submission" date="2019-03" db="EMBL/GenBank/DDBJ databases">
        <title>Genomics of glacier-inhabiting Cryobacterium strains.</title>
        <authorList>
            <person name="Liu Q."/>
            <person name="Xin Y.-H."/>
        </authorList>
    </citation>
    <scope>NUCLEOTIDE SEQUENCE [LARGE SCALE GENOMIC DNA]</scope>
    <source>
        <strain evidence="2 3">RHLT2-21</strain>
    </source>
</reference>
<dbReference type="AlphaFoldDB" id="A0A4R8WBL3"/>
<organism evidence="2 3">
    <name type="scientific">Cryobacterium mannosilyticum</name>
    <dbReference type="NCBI Taxonomy" id="1259190"/>
    <lineage>
        <taxon>Bacteria</taxon>
        <taxon>Bacillati</taxon>
        <taxon>Actinomycetota</taxon>
        <taxon>Actinomycetes</taxon>
        <taxon>Micrococcales</taxon>
        <taxon>Microbacteriaceae</taxon>
        <taxon>Cryobacterium</taxon>
    </lineage>
</organism>
<evidence type="ECO:0000313" key="2">
    <source>
        <dbReference type="EMBL" id="TFC06429.1"/>
    </source>
</evidence>
<dbReference type="RefSeq" id="WP_134507411.1">
    <property type="nucleotide sequence ID" value="NZ_SOFM01000010.1"/>
</dbReference>
<proteinExistence type="predicted"/>
<feature type="region of interest" description="Disordered" evidence="1">
    <location>
        <begin position="370"/>
        <end position="391"/>
    </location>
</feature>
<sequence>MTKRKRARPAPQKQPYELAAEAMTAAGQEPKGHHLVPRFYLERWAVNDRIRVTDMVNDRRTFELSPSKAARVNDFYRSEDHEAGDQSPVVYEAWLSEIEGKAAGVIAQILEDGINSMSAQQHSDLCHFLGMQITRTHAARIGRRSVATHGLAHLSADGHDGALRQFLVKLGREPTPQAVRDMRNQLPDMIADPMKFPLSRMEDLRMSSISGGHAAIFIGNRNFAIYETTRALITCDEPVIELAEDMGVHPEIGALWGAPIYVFPLDPHHVLAMFRRDLPAPGPIELTTAETLELNAVIAGSARHYAFSRPSDKLATKIYLPPPAPPGASQIHKNPADATSELIQFWTPKRWHGDERAPVRPVEHWWPAVVPSPPIPTPDEREMMKRQSRER</sequence>
<name>A0A4R8WBL3_9MICO</name>
<feature type="compositionally biased region" description="Basic and acidic residues" evidence="1">
    <location>
        <begin position="378"/>
        <end position="391"/>
    </location>
</feature>